<dbReference type="PANTHER" id="PTHR46601:SF2">
    <property type="entry name" value="UBIQUITIN-LIKE PROTEASE FAMILY PROFILE DOMAIN-CONTAINING PROTEIN"/>
    <property type="match status" value="1"/>
</dbReference>
<dbReference type="OrthoDB" id="10062343at2759"/>
<sequence>MANRDQQIELWLLEEDEDILEGTPCSDDEESDHLEVQGENTDSEEDGDHDLGEFELNQTFASSASPAHLFTVEDEVPLSNLFYQGVDNTRWLKEQVRSRRLMRQHNIVHVQSGPREIAKTKATSLDCLSLFLDDEIVAMITDSTNKRILIEQNKYSRDRDAKITDELEIKGLLGILYLCGSVKSGRENILQLFDAKKGTGLEAVYLTINVQRFKFLMRNLRFDDPTTRAQRIMVDKDGVILFVVCCRVAASLKVKPHYSGEARRGAARQSWVRENILSRHAAPLPLVRHPKTHQDLLKKVSCSVLNEDCMSSGCDVCKESNFWNITLDSNPTINWKAWIFQNQRPKQIVISKPFNEALEELHDSTAKFKLHSFVKNVQSDYFQNAKQDLTNAKAIVQIDFAQKYALISQDEIQSAHWSHEQVTLFTCCIWITEKIHSVVIISDELSHSKYTVHLLLKKIFEYIKSISDSITSVCIFSDNCAAQFKNRYGMASMNTVKAEYGFTHLKWNFFVASHGKGAVDGISGSVKRLVWISVKSRRAIVNSAREFYDFARSLSKNIFFLFVAKEEVTERMAMMASRGLGDEQIEEFLFDYAESEDGFDSDDDSITDPDFVPDLEVPMDTDDFEEVDGVNIDTIIENIENSSSTSQPPTPSETFPHPGSSSRPGSSGRSQSKQKLNLRWKKRTSS</sequence>
<dbReference type="Proteomes" id="UP000691718">
    <property type="component" value="Unassembled WGS sequence"/>
</dbReference>
<dbReference type="Pfam" id="PF13843">
    <property type="entry name" value="DDE_Tnp_1_7"/>
    <property type="match status" value="1"/>
</dbReference>
<evidence type="ECO:0000256" key="1">
    <source>
        <dbReference type="SAM" id="MobiDB-lite"/>
    </source>
</evidence>
<protein>
    <submittedName>
        <fullName evidence="3">(apollo) hypothetical protein</fullName>
    </submittedName>
</protein>
<feature type="compositionally biased region" description="Basic residues" evidence="1">
    <location>
        <begin position="676"/>
        <end position="686"/>
    </location>
</feature>
<reference evidence="3" key="1">
    <citation type="submission" date="2021-04" db="EMBL/GenBank/DDBJ databases">
        <authorList>
            <person name="Tunstrom K."/>
        </authorList>
    </citation>
    <scope>NUCLEOTIDE SEQUENCE</scope>
</reference>
<evidence type="ECO:0000313" key="4">
    <source>
        <dbReference type="Proteomes" id="UP000691718"/>
    </source>
</evidence>
<dbReference type="PANTHER" id="PTHR46601">
    <property type="entry name" value="ULP_PROTEASE DOMAIN-CONTAINING PROTEIN"/>
    <property type="match status" value="1"/>
</dbReference>
<feature type="region of interest" description="Disordered" evidence="1">
    <location>
        <begin position="19"/>
        <end position="50"/>
    </location>
</feature>
<gene>
    <name evidence="3" type="ORF">PAPOLLO_LOCUS13718</name>
</gene>
<feature type="compositionally biased region" description="Low complexity" evidence="1">
    <location>
        <begin position="635"/>
        <end position="675"/>
    </location>
</feature>
<name>A0A8S3X5C2_PARAO</name>
<accession>A0A8S3X5C2</accession>
<dbReference type="EMBL" id="CAJQZP010000945">
    <property type="protein sequence ID" value="CAG5000417.1"/>
    <property type="molecule type" value="Genomic_DNA"/>
</dbReference>
<proteinExistence type="predicted"/>
<comment type="caution">
    <text evidence="3">The sequence shown here is derived from an EMBL/GenBank/DDBJ whole genome shotgun (WGS) entry which is preliminary data.</text>
</comment>
<feature type="region of interest" description="Disordered" evidence="1">
    <location>
        <begin position="635"/>
        <end position="686"/>
    </location>
</feature>
<evidence type="ECO:0000313" key="3">
    <source>
        <dbReference type="EMBL" id="CAG5000417.1"/>
    </source>
</evidence>
<evidence type="ECO:0000259" key="2">
    <source>
        <dbReference type="Pfam" id="PF13843"/>
    </source>
</evidence>
<keyword evidence="4" id="KW-1185">Reference proteome</keyword>
<feature type="compositionally biased region" description="Acidic residues" evidence="1">
    <location>
        <begin position="19"/>
        <end position="32"/>
    </location>
</feature>
<dbReference type="AlphaFoldDB" id="A0A8S3X5C2"/>
<dbReference type="InterPro" id="IPR029526">
    <property type="entry name" value="PGBD"/>
</dbReference>
<organism evidence="3 4">
    <name type="scientific">Parnassius apollo</name>
    <name type="common">Apollo butterfly</name>
    <name type="synonym">Papilio apollo</name>
    <dbReference type="NCBI Taxonomy" id="110799"/>
    <lineage>
        <taxon>Eukaryota</taxon>
        <taxon>Metazoa</taxon>
        <taxon>Ecdysozoa</taxon>
        <taxon>Arthropoda</taxon>
        <taxon>Hexapoda</taxon>
        <taxon>Insecta</taxon>
        <taxon>Pterygota</taxon>
        <taxon>Neoptera</taxon>
        <taxon>Endopterygota</taxon>
        <taxon>Lepidoptera</taxon>
        <taxon>Glossata</taxon>
        <taxon>Ditrysia</taxon>
        <taxon>Papilionoidea</taxon>
        <taxon>Papilionidae</taxon>
        <taxon>Parnassiinae</taxon>
        <taxon>Parnassini</taxon>
        <taxon>Parnassius</taxon>
        <taxon>Parnassius</taxon>
    </lineage>
</organism>
<feature type="domain" description="PiggyBac transposable element-derived protein" evidence="2">
    <location>
        <begin position="125"/>
        <end position="230"/>
    </location>
</feature>